<dbReference type="InterPro" id="IPR001173">
    <property type="entry name" value="Glyco_trans_2-like"/>
</dbReference>
<dbReference type="Proteomes" id="UP000054558">
    <property type="component" value="Unassembled WGS sequence"/>
</dbReference>
<dbReference type="CDD" id="cd00761">
    <property type="entry name" value="Glyco_tranf_GTA_type"/>
    <property type="match status" value="1"/>
</dbReference>
<proteinExistence type="predicted"/>
<evidence type="ECO:0000313" key="2">
    <source>
        <dbReference type="EMBL" id="GAQ85104.1"/>
    </source>
</evidence>
<dbReference type="InterPro" id="IPR029044">
    <property type="entry name" value="Nucleotide-diphossugar_trans"/>
</dbReference>
<keyword evidence="3" id="KW-1185">Reference proteome</keyword>
<dbReference type="Pfam" id="PF00535">
    <property type="entry name" value="Glycos_transf_2"/>
    <property type="match status" value="1"/>
</dbReference>
<evidence type="ECO:0000259" key="1">
    <source>
        <dbReference type="Pfam" id="PF00535"/>
    </source>
</evidence>
<dbReference type="Gene3D" id="3.90.550.10">
    <property type="entry name" value="Spore Coat Polysaccharide Biosynthesis Protein SpsA, Chain A"/>
    <property type="match status" value="1"/>
</dbReference>
<accession>A0A1Y1I2G5</accession>
<dbReference type="EMBL" id="DF237168">
    <property type="protein sequence ID" value="GAQ85104.1"/>
    <property type="molecule type" value="Genomic_DNA"/>
</dbReference>
<gene>
    <name evidence="2" type="ORF">KFL_002190560</name>
</gene>
<feature type="domain" description="Glycosyltransferase 2-like" evidence="1">
    <location>
        <begin position="368"/>
        <end position="496"/>
    </location>
</feature>
<dbReference type="SUPFAM" id="SSF53448">
    <property type="entry name" value="Nucleotide-diphospho-sugar transferases"/>
    <property type="match status" value="1"/>
</dbReference>
<name>A0A1Y1I2G5_KLENI</name>
<organism evidence="2 3">
    <name type="scientific">Klebsormidium nitens</name>
    <name type="common">Green alga</name>
    <name type="synonym">Ulothrix nitens</name>
    <dbReference type="NCBI Taxonomy" id="105231"/>
    <lineage>
        <taxon>Eukaryota</taxon>
        <taxon>Viridiplantae</taxon>
        <taxon>Streptophyta</taxon>
        <taxon>Klebsormidiophyceae</taxon>
        <taxon>Klebsormidiales</taxon>
        <taxon>Klebsormidiaceae</taxon>
        <taxon>Klebsormidium</taxon>
    </lineage>
</organism>
<reference evidence="2 3" key="1">
    <citation type="journal article" date="2014" name="Nat. Commun.">
        <title>Klebsormidium flaccidum genome reveals primary factors for plant terrestrial adaptation.</title>
        <authorList>
            <person name="Hori K."/>
            <person name="Maruyama F."/>
            <person name="Fujisawa T."/>
            <person name="Togashi T."/>
            <person name="Yamamoto N."/>
            <person name="Seo M."/>
            <person name="Sato S."/>
            <person name="Yamada T."/>
            <person name="Mori H."/>
            <person name="Tajima N."/>
            <person name="Moriyama T."/>
            <person name="Ikeuchi M."/>
            <person name="Watanabe M."/>
            <person name="Wada H."/>
            <person name="Kobayashi K."/>
            <person name="Saito M."/>
            <person name="Masuda T."/>
            <person name="Sasaki-Sekimoto Y."/>
            <person name="Mashiguchi K."/>
            <person name="Awai K."/>
            <person name="Shimojima M."/>
            <person name="Masuda S."/>
            <person name="Iwai M."/>
            <person name="Nobusawa T."/>
            <person name="Narise T."/>
            <person name="Kondo S."/>
            <person name="Saito H."/>
            <person name="Sato R."/>
            <person name="Murakawa M."/>
            <person name="Ihara Y."/>
            <person name="Oshima-Yamada Y."/>
            <person name="Ohtaka K."/>
            <person name="Satoh M."/>
            <person name="Sonobe K."/>
            <person name="Ishii M."/>
            <person name="Ohtani R."/>
            <person name="Kanamori-Sato M."/>
            <person name="Honoki R."/>
            <person name="Miyazaki D."/>
            <person name="Mochizuki H."/>
            <person name="Umetsu J."/>
            <person name="Higashi K."/>
            <person name="Shibata D."/>
            <person name="Kamiya Y."/>
            <person name="Sato N."/>
            <person name="Nakamura Y."/>
            <person name="Tabata S."/>
            <person name="Ida S."/>
            <person name="Kurokawa K."/>
            <person name="Ohta H."/>
        </authorList>
    </citation>
    <scope>NUCLEOTIDE SEQUENCE [LARGE SCALE GENOMIC DNA]</scope>
    <source>
        <strain evidence="2 3">NIES-2285</strain>
    </source>
</reference>
<sequence>MTYASAPPILCVHTSDQPDRRANVDAQARRFDLPVEVVTFSKDDLDPVRGCCASHLCVLRLSRERCYDAVMVVENDVDFVSDPRPWARGPKKLPWDVCYMGGTLSRVVLTAPEIMTDATSVAVLELAAREPFEDVDARIAGLTAEVVVILPATEAPGEDVRTRVARAFGKVASSNANAFVDSLEGGRAIRFAAATYERARVGACLEGEGIVGPAIMRAVLERLMEVTHCEVRCDAPASGPSSIALERRAWLPATVLSTHCYVMAGACLDAFIAALEANLDSDTVEPVDVVYRRLSESRDVYMLREPVALQVASYSDVERERTDYRKVQAYTLPEYPVNHERRSIRRATVRDDGLTLALAEVDPLPRVSVLTITRNRRRRFALAVNNFRRFDYPADRLEWVIVDDSDEGCDARPSLGALRRDPRVRFVRATTFDGKPLPIGKKRQLACEHATGDVYFHMDDDDYVPGHAVSARVKSLRTYAARCVGSTTILCYDVRSRELFAWTSADVFGDLNVMPEAGLAYEREFWEERGVHASMRMSADAGQIFPDEFERQLEMV</sequence>
<evidence type="ECO:0000313" key="3">
    <source>
        <dbReference type="Proteomes" id="UP000054558"/>
    </source>
</evidence>
<dbReference type="AlphaFoldDB" id="A0A1Y1I2G5"/>
<protein>
    <recommendedName>
        <fullName evidence="1">Glycosyltransferase 2-like domain-containing protein</fullName>
    </recommendedName>
</protein>